<protein>
    <submittedName>
        <fullName evidence="2">Uncharacterized protein</fullName>
    </submittedName>
</protein>
<dbReference type="EMBL" id="ML986633">
    <property type="protein sequence ID" value="KAF2262950.1"/>
    <property type="molecule type" value="Genomic_DNA"/>
</dbReference>
<dbReference type="AlphaFoldDB" id="A0A9P4MYU6"/>
<dbReference type="Proteomes" id="UP000800093">
    <property type="component" value="Unassembled WGS sequence"/>
</dbReference>
<evidence type="ECO:0000256" key="1">
    <source>
        <dbReference type="SAM" id="Phobius"/>
    </source>
</evidence>
<feature type="transmembrane region" description="Helical" evidence="1">
    <location>
        <begin position="61"/>
        <end position="81"/>
    </location>
</feature>
<accession>A0A9P4MYU6</accession>
<proteinExistence type="predicted"/>
<evidence type="ECO:0000313" key="3">
    <source>
        <dbReference type="Proteomes" id="UP000800093"/>
    </source>
</evidence>
<keyword evidence="3" id="KW-1185">Reference proteome</keyword>
<reference evidence="3" key="1">
    <citation type="journal article" date="2020" name="Stud. Mycol.">
        <title>101 Dothideomycetes genomes: A test case for predicting lifestyles and emergence of pathogens.</title>
        <authorList>
            <person name="Haridas S."/>
            <person name="Albert R."/>
            <person name="Binder M."/>
            <person name="Bloem J."/>
            <person name="LaButti K."/>
            <person name="Salamov A."/>
            <person name="Andreopoulos B."/>
            <person name="Baker S."/>
            <person name="Barry K."/>
            <person name="Bills G."/>
            <person name="Bluhm B."/>
            <person name="Cannon C."/>
            <person name="Castanera R."/>
            <person name="Culley D."/>
            <person name="Daum C."/>
            <person name="Ezra D."/>
            <person name="Gonzalez J."/>
            <person name="Henrissat B."/>
            <person name="Kuo A."/>
            <person name="Liang C."/>
            <person name="Lipzen A."/>
            <person name="Lutzoni F."/>
            <person name="Magnuson J."/>
            <person name="Mondo S."/>
            <person name="Nolan M."/>
            <person name="Ohm R."/>
            <person name="Pangilinan J."/>
            <person name="Park H.-J."/>
            <person name="Ramirez L."/>
            <person name="Alfaro M."/>
            <person name="Sun H."/>
            <person name="Tritt A."/>
            <person name="Yoshinaga Y."/>
            <person name="Zwiers L.-H."/>
            <person name="Turgeon B."/>
            <person name="Goodwin S."/>
            <person name="Spatafora J."/>
            <person name="Crous P."/>
            <person name="Grigoriev I."/>
        </authorList>
    </citation>
    <scope>NUCLEOTIDE SEQUENCE [LARGE SCALE GENOMIC DNA]</scope>
    <source>
        <strain evidence="3">CBS 304.66</strain>
    </source>
</reference>
<gene>
    <name evidence="2" type="ORF">CC78DRAFT_618045</name>
</gene>
<evidence type="ECO:0000313" key="2">
    <source>
        <dbReference type="EMBL" id="KAF2262950.1"/>
    </source>
</evidence>
<feature type="transmembrane region" description="Helical" evidence="1">
    <location>
        <begin position="210"/>
        <end position="237"/>
    </location>
</feature>
<comment type="caution">
    <text evidence="2">The sequence shown here is derived from an EMBL/GenBank/DDBJ whole genome shotgun (WGS) entry which is preliminary data.</text>
</comment>
<name>A0A9P4MYU6_9PLEO</name>
<sequence length="513" mass="59757">MKQTTQFTALRPDSEDETRISVEMLNVRTRDPEDDARSQKWNFNQKPTLRETFSPFPWKTFLIISLLPIALAPIIVLSTAAEDASVGYMLGRDCYPNGMWLESEGATWRIMDSSYFFTPNLAFGSMTFTSVKIIDITWDLVVGRGGQILLAWVNYRVFNEWLLYHMEMHLTSYKMYTAVAFETTTMATLGVLGKEFLAFGKKSWKRFFRWLAMLCMFLSTLYVLSFPTLMAAMTGYITTYEAYVEDYDKNLIEMDQFTRVNYVIEDSSRIGFSKPLVVRIDDRELSDAVQDYIRNVSTPEILKTLPDFEGEGFYRDTTLRHFSLNRSSEWSFGDNTFSLNETTLNITLWYSHMDPAYPHRDNGKFRFGAYTSGDRQGDVYKASYIYYHGSCKPSETYQWGFSYIFLFMMSIFNFIWSCIMVGMWFDTTRRSRMYKSGRRPGLLRSIMDISGVMKEEIGRDADNLDEDGLRRRLNNSGGVLLVPQEELRITRTDISEKMRNRRGWRAMTKGSTF</sequence>
<dbReference type="OrthoDB" id="3903561at2759"/>
<keyword evidence="1" id="KW-0472">Membrane</keyword>
<organism evidence="2 3">
    <name type="scientific">Lojkania enalia</name>
    <dbReference type="NCBI Taxonomy" id="147567"/>
    <lineage>
        <taxon>Eukaryota</taxon>
        <taxon>Fungi</taxon>
        <taxon>Dikarya</taxon>
        <taxon>Ascomycota</taxon>
        <taxon>Pezizomycotina</taxon>
        <taxon>Dothideomycetes</taxon>
        <taxon>Pleosporomycetidae</taxon>
        <taxon>Pleosporales</taxon>
        <taxon>Pleosporales incertae sedis</taxon>
        <taxon>Lojkania</taxon>
    </lineage>
</organism>
<keyword evidence="1" id="KW-0812">Transmembrane</keyword>
<keyword evidence="1" id="KW-1133">Transmembrane helix</keyword>
<feature type="transmembrane region" description="Helical" evidence="1">
    <location>
        <begin position="403"/>
        <end position="425"/>
    </location>
</feature>